<dbReference type="Pfam" id="PF24883">
    <property type="entry name" value="NPHP3_N"/>
    <property type="match status" value="1"/>
</dbReference>
<dbReference type="STRING" id="1408163.A0A0F4YM00"/>
<feature type="region of interest" description="Disordered" evidence="3">
    <location>
        <begin position="52"/>
        <end position="73"/>
    </location>
</feature>
<dbReference type="Proteomes" id="UP000053958">
    <property type="component" value="Unassembled WGS sequence"/>
</dbReference>
<evidence type="ECO:0000259" key="5">
    <source>
        <dbReference type="Pfam" id="PF24883"/>
    </source>
</evidence>
<dbReference type="RefSeq" id="XP_013325503.1">
    <property type="nucleotide sequence ID" value="XM_013470049.1"/>
</dbReference>
<proteinExistence type="predicted"/>
<evidence type="ECO:0000256" key="2">
    <source>
        <dbReference type="PROSITE-ProRule" id="PRU00023"/>
    </source>
</evidence>
<sequence>MLSYRLLLSIAVLLASGVCNYKRMYHHPYGIYAFIRRRVDRPEAYTTEALSQESQTLLNEDSNTSTNFHDSETSSGELALDYRLPVKRSKSAAHSILDDQKRHDILVWISRIPFEDHRRVAREGRTEDTGGWIFQHDQYRKWQSSETSMILWLHGIPGAGKTKLISRVVDDLLNNSGEQALAYFYCNRNEESRRQSMEVLRSFVKQLSISDDPKAIHGDLLKIYNERWQKGFSSNDLSLEECETLLLGLISTYSKTTLVLDALDESDEHSRKSLLDCFNRLIEKQSKNLKILISSRRDGDIRLQLERKANVGIEATNNQDDIAKFVAEKISQSEKDRRYPISESLKSEIIQVLLSKSRGIADILVAAVSQDPEDETTIMPDMDIHFVIDACYNLLALDPHTKICRFSHLSVREYFAEHHWAAEKCHGTIAKVCLSLLNNDGDGKETNNKNESDPYSRSNPGENSTSCGPIKNLIQYAAKYWPDHIRSHGDKAADSQLSGLLEKFFGSIDNSGPAYIHWHNSYARIRFDGLQLRSCSNPLLAICRFGFYQILPKWWQSGRINPEEVNEEGHSLLVLAIMSGNVELIQTLLTLGADVNRQLAGSSFGSALAAAS</sequence>
<dbReference type="EMBL" id="LASV01000406">
    <property type="protein sequence ID" value="KKA18891.1"/>
    <property type="molecule type" value="Genomic_DNA"/>
</dbReference>
<dbReference type="SUPFAM" id="SSF52540">
    <property type="entry name" value="P-loop containing nucleoside triphosphate hydrolases"/>
    <property type="match status" value="1"/>
</dbReference>
<feature type="region of interest" description="Disordered" evidence="3">
    <location>
        <begin position="443"/>
        <end position="468"/>
    </location>
</feature>
<dbReference type="InterPro" id="IPR002110">
    <property type="entry name" value="Ankyrin_rpt"/>
</dbReference>
<dbReference type="PANTHER" id="PTHR10039">
    <property type="entry name" value="AMELOGENIN"/>
    <property type="match status" value="1"/>
</dbReference>
<dbReference type="SUPFAM" id="SSF48403">
    <property type="entry name" value="Ankyrin repeat"/>
    <property type="match status" value="1"/>
</dbReference>
<keyword evidence="2" id="KW-0040">ANK repeat</keyword>
<dbReference type="Gene3D" id="1.25.40.20">
    <property type="entry name" value="Ankyrin repeat-containing domain"/>
    <property type="match status" value="1"/>
</dbReference>
<evidence type="ECO:0000313" key="7">
    <source>
        <dbReference type="Proteomes" id="UP000053958"/>
    </source>
</evidence>
<feature type="compositionally biased region" description="Basic and acidic residues" evidence="3">
    <location>
        <begin position="443"/>
        <end position="454"/>
    </location>
</feature>
<name>A0A0F4YM00_RASE3</name>
<dbReference type="OrthoDB" id="7464126at2759"/>
<gene>
    <name evidence="6" type="ORF">T310_7158</name>
</gene>
<organism evidence="6 7">
    <name type="scientific">Rasamsonia emersonii (strain ATCC 16479 / CBS 393.64 / IMI 116815)</name>
    <dbReference type="NCBI Taxonomy" id="1408163"/>
    <lineage>
        <taxon>Eukaryota</taxon>
        <taxon>Fungi</taxon>
        <taxon>Dikarya</taxon>
        <taxon>Ascomycota</taxon>
        <taxon>Pezizomycotina</taxon>
        <taxon>Eurotiomycetes</taxon>
        <taxon>Eurotiomycetidae</taxon>
        <taxon>Eurotiales</taxon>
        <taxon>Trichocomaceae</taxon>
        <taxon>Rasamsonia</taxon>
    </lineage>
</organism>
<protein>
    <recommendedName>
        <fullName evidence="5">Nephrocystin 3-like N-terminal domain-containing protein</fullName>
    </recommendedName>
</protein>
<evidence type="ECO:0000256" key="1">
    <source>
        <dbReference type="ARBA" id="ARBA00022737"/>
    </source>
</evidence>
<keyword evidence="1" id="KW-0677">Repeat</keyword>
<dbReference type="GeneID" id="25319434"/>
<dbReference type="Gene3D" id="3.40.50.300">
    <property type="entry name" value="P-loop containing nucleotide triphosphate hydrolases"/>
    <property type="match status" value="1"/>
</dbReference>
<evidence type="ECO:0000256" key="3">
    <source>
        <dbReference type="SAM" id="MobiDB-lite"/>
    </source>
</evidence>
<feature type="compositionally biased region" description="Polar residues" evidence="3">
    <location>
        <begin position="455"/>
        <end position="467"/>
    </location>
</feature>
<dbReference type="PROSITE" id="PS50297">
    <property type="entry name" value="ANK_REP_REGION"/>
    <property type="match status" value="1"/>
</dbReference>
<evidence type="ECO:0000313" key="6">
    <source>
        <dbReference type="EMBL" id="KKA18891.1"/>
    </source>
</evidence>
<reference evidence="6 7" key="1">
    <citation type="submission" date="2015-04" db="EMBL/GenBank/DDBJ databases">
        <authorList>
            <person name="Heijne W.H."/>
            <person name="Fedorova N.D."/>
            <person name="Nierman W.C."/>
            <person name="Vollebregt A.W."/>
            <person name="Zhao Z."/>
            <person name="Wu L."/>
            <person name="Kumar M."/>
            <person name="Stam H."/>
            <person name="van den Berg M.A."/>
            <person name="Pel H.J."/>
        </authorList>
    </citation>
    <scope>NUCLEOTIDE SEQUENCE [LARGE SCALE GENOMIC DNA]</scope>
    <source>
        <strain evidence="6 7">CBS 393.64</strain>
    </source>
</reference>
<accession>A0A0F4YM00</accession>
<evidence type="ECO:0000256" key="4">
    <source>
        <dbReference type="SAM" id="SignalP"/>
    </source>
</evidence>
<feature type="domain" description="Nephrocystin 3-like N-terminal" evidence="5">
    <location>
        <begin position="128"/>
        <end position="296"/>
    </location>
</feature>
<dbReference type="PANTHER" id="PTHR10039:SF16">
    <property type="entry name" value="GPI INOSITOL-DEACYLASE"/>
    <property type="match status" value="1"/>
</dbReference>
<dbReference type="AlphaFoldDB" id="A0A0F4YM00"/>
<dbReference type="SMART" id="SM00248">
    <property type="entry name" value="ANK"/>
    <property type="match status" value="1"/>
</dbReference>
<dbReference type="PROSITE" id="PS50088">
    <property type="entry name" value="ANK_REPEAT"/>
    <property type="match status" value="1"/>
</dbReference>
<feature type="repeat" description="ANK" evidence="2">
    <location>
        <begin position="568"/>
        <end position="600"/>
    </location>
</feature>
<dbReference type="Pfam" id="PF13606">
    <property type="entry name" value="Ank_3"/>
    <property type="match status" value="1"/>
</dbReference>
<comment type="caution">
    <text evidence="6">The sequence shown here is derived from an EMBL/GenBank/DDBJ whole genome shotgun (WGS) entry which is preliminary data.</text>
</comment>
<keyword evidence="4" id="KW-0732">Signal</keyword>
<keyword evidence="7" id="KW-1185">Reference proteome</keyword>
<feature type="signal peptide" evidence="4">
    <location>
        <begin position="1"/>
        <end position="17"/>
    </location>
</feature>
<dbReference type="InterPro" id="IPR036770">
    <property type="entry name" value="Ankyrin_rpt-contain_sf"/>
</dbReference>
<dbReference type="InterPro" id="IPR056884">
    <property type="entry name" value="NPHP3-like_N"/>
</dbReference>
<feature type="chain" id="PRO_5002481663" description="Nephrocystin 3-like N-terminal domain-containing protein" evidence="4">
    <location>
        <begin position="18"/>
        <end position="612"/>
    </location>
</feature>
<dbReference type="InterPro" id="IPR027417">
    <property type="entry name" value="P-loop_NTPase"/>
</dbReference>